<protein>
    <submittedName>
        <fullName evidence="2">Uncharacterized protein</fullName>
    </submittedName>
</protein>
<evidence type="ECO:0000313" key="2">
    <source>
        <dbReference type="EMBL" id="JAC56507.1"/>
    </source>
</evidence>
<dbReference type="RefSeq" id="XP_011209312.2">
    <property type="nucleotide sequence ID" value="XM_011211010.4"/>
</dbReference>
<dbReference type="KEGG" id="bdr:105230309"/>
<dbReference type="EMBL" id="GAKP01002445">
    <property type="protein sequence ID" value="JAC56507.1"/>
    <property type="molecule type" value="Transcribed_RNA"/>
</dbReference>
<feature type="region of interest" description="Disordered" evidence="1">
    <location>
        <begin position="1"/>
        <end position="26"/>
    </location>
</feature>
<accession>A0A034WQ90</accession>
<proteinExistence type="predicted"/>
<sequence>MTESTAPVEIKSSQIKRSVIPPAGDDENVPFSRRELELLYEEICKDRKKKEDWRDDSRHPSYRNFTVPYHFKCRDRYHKTKKEYEEQFQREISLLMNNLNTAYEAARFNRHLCITTLWPPLHNRAELIHTQRYYFRLRSEQRRRLNQIIATNFQ</sequence>
<dbReference type="AlphaFoldDB" id="A0A034WQ90"/>
<dbReference type="OrthoDB" id="7675754at2759"/>
<feature type="compositionally biased region" description="Polar residues" evidence="1">
    <location>
        <begin position="1"/>
        <end position="16"/>
    </location>
</feature>
<dbReference type="InterPro" id="IPR032004">
    <property type="entry name" value="DUF4790"/>
</dbReference>
<evidence type="ECO:0000256" key="1">
    <source>
        <dbReference type="SAM" id="MobiDB-lite"/>
    </source>
</evidence>
<name>A0A034WQ90_BACDO</name>
<dbReference type="Pfam" id="PF16037">
    <property type="entry name" value="DUF4790"/>
    <property type="match status" value="1"/>
</dbReference>
<dbReference type="GeneID" id="105230309"/>
<reference evidence="2" key="1">
    <citation type="journal article" date="2014" name="BMC Genomics">
        <title>Characterizing the developmental transcriptome of the oriental fruit fly, Bactrocera dorsalis (Diptera: Tephritidae) through comparative genomic analysis with Drosophila melanogaster utilizing modENCODE datasets.</title>
        <authorList>
            <person name="Geib S.M."/>
            <person name="Calla B."/>
            <person name="Hall B."/>
            <person name="Hou S."/>
            <person name="Manoukis N.C."/>
        </authorList>
    </citation>
    <scope>NUCLEOTIDE SEQUENCE</scope>
    <source>
        <strain evidence="2">Punador</strain>
    </source>
</reference>
<organism evidence="2">
    <name type="scientific">Bactrocera dorsalis</name>
    <name type="common">Oriental fruit fly</name>
    <name type="synonym">Dacus dorsalis</name>
    <dbReference type="NCBI Taxonomy" id="27457"/>
    <lineage>
        <taxon>Eukaryota</taxon>
        <taxon>Metazoa</taxon>
        <taxon>Ecdysozoa</taxon>
        <taxon>Arthropoda</taxon>
        <taxon>Hexapoda</taxon>
        <taxon>Insecta</taxon>
        <taxon>Pterygota</taxon>
        <taxon>Neoptera</taxon>
        <taxon>Endopterygota</taxon>
        <taxon>Diptera</taxon>
        <taxon>Brachycera</taxon>
        <taxon>Muscomorpha</taxon>
        <taxon>Tephritoidea</taxon>
        <taxon>Tephritidae</taxon>
        <taxon>Bactrocera</taxon>
        <taxon>Bactrocera</taxon>
    </lineage>
</organism>